<keyword evidence="3" id="KW-1185">Reference proteome</keyword>
<dbReference type="SUPFAM" id="SSF101386">
    <property type="entry name" value="all-alpha NTP pyrophosphatases"/>
    <property type="match status" value="1"/>
</dbReference>
<dbReference type="EMBL" id="DF968181">
    <property type="protein sequence ID" value="GAP41648.1"/>
    <property type="molecule type" value="Genomic_DNA"/>
</dbReference>
<dbReference type="InterPro" id="IPR011379">
    <property type="entry name" value="MazG-related_GP37"/>
</dbReference>
<sequence>MVNFETMNEYQDFCLRTATVPMDEKTMHLTWSLALAGEVGELANRTKKVFLHGHPYDQEKVIEELGDILWYIAVYSHDIGVDLQEIAQKNITKLEKRYPDGFSSEASQNRIA</sequence>
<reference evidence="2" key="1">
    <citation type="journal article" date="2015" name="Genome Announc.">
        <title>Draft Genome Sequence of Anaerolineae Strain TC1, a Novel Isolate from a Methanogenic Wastewater Treatment System.</title>
        <authorList>
            <person name="Matsuura N."/>
            <person name="Tourlousse D.M."/>
            <person name="Sun L."/>
            <person name="Toyonaga M."/>
            <person name="Kuroda K."/>
            <person name="Ohashi A."/>
            <person name="Cruz R."/>
            <person name="Yamaguchi T."/>
            <person name="Sekiguchi Y."/>
        </authorList>
    </citation>
    <scope>NUCLEOTIDE SEQUENCE [LARGE SCALE GENOMIC DNA]</scope>
    <source>
        <strain evidence="2">TC1</strain>
    </source>
</reference>
<dbReference type="Pfam" id="PF03819">
    <property type="entry name" value="MazG"/>
    <property type="match status" value="1"/>
</dbReference>
<organism evidence="2">
    <name type="scientific">Flexilinea flocculi</name>
    <dbReference type="NCBI Taxonomy" id="1678840"/>
    <lineage>
        <taxon>Bacteria</taxon>
        <taxon>Bacillati</taxon>
        <taxon>Chloroflexota</taxon>
        <taxon>Anaerolineae</taxon>
        <taxon>Anaerolineales</taxon>
        <taxon>Anaerolineaceae</taxon>
        <taxon>Flexilinea</taxon>
    </lineage>
</organism>
<evidence type="ECO:0000313" key="3">
    <source>
        <dbReference type="Proteomes" id="UP000053370"/>
    </source>
</evidence>
<dbReference type="AlphaFoldDB" id="A0A0S7BY26"/>
<dbReference type="PIRSF" id="PIRSF006639">
    <property type="entry name" value="UCP006639_pph"/>
    <property type="match status" value="1"/>
</dbReference>
<gene>
    <name evidence="2" type="ORF">ATC1_131642</name>
</gene>
<dbReference type="Gene3D" id="1.10.287.1080">
    <property type="entry name" value="MazG-like"/>
    <property type="match status" value="1"/>
</dbReference>
<dbReference type="Proteomes" id="UP000053370">
    <property type="component" value="Unassembled WGS sequence"/>
</dbReference>
<dbReference type="STRING" id="1678840.ATC1_131642"/>
<evidence type="ECO:0000259" key="1">
    <source>
        <dbReference type="Pfam" id="PF03819"/>
    </source>
</evidence>
<feature type="domain" description="NTP pyrophosphohydrolase MazG-like" evidence="1">
    <location>
        <begin position="28"/>
        <end position="102"/>
    </location>
</feature>
<accession>A0A0S7BY26</accession>
<dbReference type="CDD" id="cd11541">
    <property type="entry name" value="NTP-PPase_u4"/>
    <property type="match status" value="1"/>
</dbReference>
<proteinExistence type="predicted"/>
<name>A0A0S7BY26_9CHLR</name>
<dbReference type="RefSeq" id="WP_201777294.1">
    <property type="nucleotide sequence ID" value="NZ_DF968181.1"/>
</dbReference>
<evidence type="ECO:0000313" key="2">
    <source>
        <dbReference type="EMBL" id="GAP41648.1"/>
    </source>
</evidence>
<dbReference type="InterPro" id="IPR004518">
    <property type="entry name" value="MazG-like_dom"/>
</dbReference>
<protein>
    <submittedName>
        <fullName evidence="2">NTP pyrophosphatase</fullName>
    </submittedName>
</protein>